<dbReference type="InterPro" id="IPR001087">
    <property type="entry name" value="GDSL"/>
</dbReference>
<evidence type="ECO:0000313" key="5">
    <source>
        <dbReference type="Proteomes" id="UP000636800"/>
    </source>
</evidence>
<evidence type="ECO:0000256" key="2">
    <source>
        <dbReference type="ARBA" id="ARBA00023180"/>
    </source>
</evidence>
<dbReference type="EMBL" id="JADCNL010000001">
    <property type="protein sequence ID" value="KAG0498142.1"/>
    <property type="molecule type" value="Genomic_DNA"/>
</dbReference>
<keyword evidence="5" id="KW-1185">Reference proteome</keyword>
<dbReference type="OrthoDB" id="730252at2759"/>
<evidence type="ECO:0000256" key="3">
    <source>
        <dbReference type="SAM" id="SignalP"/>
    </source>
</evidence>
<dbReference type="Proteomes" id="UP000636800">
    <property type="component" value="Chromosome 1"/>
</dbReference>
<dbReference type="InterPro" id="IPR036514">
    <property type="entry name" value="SGNH_hydro_sf"/>
</dbReference>
<comment type="similarity">
    <text evidence="1">Belongs to the 'GDSL' lipolytic enzyme family.</text>
</comment>
<dbReference type="GO" id="GO:0016788">
    <property type="term" value="F:hydrolase activity, acting on ester bonds"/>
    <property type="evidence" value="ECO:0007669"/>
    <property type="project" value="InterPro"/>
</dbReference>
<organism evidence="4 5">
    <name type="scientific">Vanilla planifolia</name>
    <name type="common">Vanilla</name>
    <dbReference type="NCBI Taxonomy" id="51239"/>
    <lineage>
        <taxon>Eukaryota</taxon>
        <taxon>Viridiplantae</taxon>
        <taxon>Streptophyta</taxon>
        <taxon>Embryophyta</taxon>
        <taxon>Tracheophyta</taxon>
        <taxon>Spermatophyta</taxon>
        <taxon>Magnoliopsida</taxon>
        <taxon>Liliopsida</taxon>
        <taxon>Asparagales</taxon>
        <taxon>Orchidaceae</taxon>
        <taxon>Vanilloideae</taxon>
        <taxon>Vanilleae</taxon>
        <taxon>Vanilla</taxon>
    </lineage>
</organism>
<dbReference type="Gene3D" id="3.40.50.1110">
    <property type="entry name" value="SGNH hydrolase"/>
    <property type="match status" value="1"/>
</dbReference>
<feature type="chain" id="PRO_5032468981" description="GDSL esterase/lipase" evidence="3">
    <location>
        <begin position="28"/>
        <end position="190"/>
    </location>
</feature>
<accession>A0A835VGN1</accession>
<gene>
    <name evidence="4" type="ORF">HPP92_002833</name>
</gene>
<name>A0A835VGN1_VANPL</name>
<proteinExistence type="inferred from homology"/>
<evidence type="ECO:0000313" key="4">
    <source>
        <dbReference type="EMBL" id="KAG0498142.1"/>
    </source>
</evidence>
<keyword evidence="3" id="KW-0732">Signal</keyword>
<dbReference type="Pfam" id="PF00657">
    <property type="entry name" value="Lipase_GDSL"/>
    <property type="match status" value="1"/>
</dbReference>
<comment type="caution">
    <text evidence="4">The sequence shown here is derived from an EMBL/GenBank/DDBJ whole genome shotgun (WGS) entry which is preliminary data.</text>
</comment>
<evidence type="ECO:0008006" key="6">
    <source>
        <dbReference type="Google" id="ProtNLM"/>
    </source>
</evidence>
<evidence type="ECO:0000256" key="1">
    <source>
        <dbReference type="ARBA" id="ARBA00008668"/>
    </source>
</evidence>
<dbReference type="AlphaFoldDB" id="A0A835VGN1"/>
<feature type="signal peptide" evidence="3">
    <location>
        <begin position="1"/>
        <end position="27"/>
    </location>
</feature>
<keyword evidence="2" id="KW-0325">Glycoprotein</keyword>
<dbReference type="PANTHER" id="PTHR22835">
    <property type="entry name" value="ZINC FINGER FYVE DOMAIN CONTAINING PROTEIN"/>
    <property type="match status" value="1"/>
</dbReference>
<dbReference type="PANTHER" id="PTHR22835:SF476">
    <property type="entry name" value="OS06G0160200 PROTEIN"/>
    <property type="match status" value="1"/>
</dbReference>
<protein>
    <recommendedName>
        <fullName evidence="6">GDSL esterase/lipase</fullName>
    </recommendedName>
</protein>
<reference evidence="4 5" key="1">
    <citation type="journal article" date="2020" name="Nat. Food">
        <title>A phased Vanilla planifolia genome enables genetic improvement of flavour and production.</title>
        <authorList>
            <person name="Hasing T."/>
            <person name="Tang H."/>
            <person name="Brym M."/>
            <person name="Khazi F."/>
            <person name="Huang T."/>
            <person name="Chambers A.H."/>
        </authorList>
    </citation>
    <scope>NUCLEOTIDE SEQUENCE [LARGE SCALE GENOMIC DNA]</scope>
    <source>
        <tissue evidence="4">Leaf</tissue>
    </source>
</reference>
<sequence length="190" mass="20277">MPISSQSVVVLSILLLGSALFSRRTYAACSFRAIFNFGDSNSDTGVSGPPSRQHGPFGITFFKRPTGRASDGRLVIDFLAQTIGLPFLSPYLQSIGSSFKHGANFATLASTVLPPNTSLFISGISPFYLGVQLNQMKELRDKVLHMSSQANLPSHEIFRQALYTIDIGQNDFTSNLASIGIGGAVPSSSG</sequence>